<dbReference type="AlphaFoldDB" id="A0A4Y3WBM4"/>
<protein>
    <submittedName>
        <fullName evidence="2">Uncharacterized protein</fullName>
    </submittedName>
</protein>
<organism evidence="2 3">
    <name type="scientific">Nitrobacter winogradskyi</name>
    <name type="common">Nitrobacter agilis</name>
    <dbReference type="NCBI Taxonomy" id="913"/>
    <lineage>
        <taxon>Bacteria</taxon>
        <taxon>Pseudomonadati</taxon>
        <taxon>Pseudomonadota</taxon>
        <taxon>Alphaproteobacteria</taxon>
        <taxon>Hyphomicrobiales</taxon>
        <taxon>Nitrobacteraceae</taxon>
        <taxon>Nitrobacter</taxon>
    </lineage>
</organism>
<accession>A0A4Y3WBM4</accession>
<dbReference type="RefSeq" id="WP_141382992.1">
    <property type="nucleotide sequence ID" value="NZ_BJNF01000027.1"/>
</dbReference>
<evidence type="ECO:0000313" key="3">
    <source>
        <dbReference type="Proteomes" id="UP000318825"/>
    </source>
</evidence>
<dbReference type="OrthoDB" id="8148763at2"/>
<dbReference type="Proteomes" id="UP000318825">
    <property type="component" value="Unassembled WGS sequence"/>
</dbReference>
<gene>
    <name evidence="2" type="ORF">NWI01_11510</name>
</gene>
<evidence type="ECO:0000256" key="1">
    <source>
        <dbReference type="SAM" id="Coils"/>
    </source>
</evidence>
<feature type="coiled-coil region" evidence="1">
    <location>
        <begin position="262"/>
        <end position="289"/>
    </location>
</feature>
<comment type="caution">
    <text evidence="2">The sequence shown here is derived from an EMBL/GenBank/DDBJ whole genome shotgun (WGS) entry which is preliminary data.</text>
</comment>
<name>A0A4Y3WBM4_NITWI</name>
<sequence>MGIFQFQTAGGETYEIDAPSASEAQAAFARSQVSKPAGLLGMADDVVRSLANGMTSNYADELAAKAGSLFGSGSYEDNLRRERARDEAISPAIRIPGEIAGGLAGAIAAAPAAGVLSAATGLSKLPMLARSIGIGAGTGAAYGSGAADGGLADRMQGAAGGAVGGAAVGAAAPYVMQSAANIGKGILGTIDPTRRAAADFGRAVMRDADTPASLAARAADLAQDRPGVASLADAGGENVRGLVERIAQSPGAGRTKVVPALIERQQGQLDRLSDELSRLTGANRNLTETVEQKIVERKGASKPLYDEAYSFDVATSPALVRTFQEATSSGWGKKILESQELKLTLQSEYGLQGTPGKEVMMPVIDAWKKQADDVIESARRAGNGNIARVVSGVRDKVVAAVDAVNPAYGEARNAWAGPSRYLDAIEEGRSLITRNVTADEVKATLARLSDADREAYRIGAVNAIRAQMENDAAKLPDMTKYLNSRAMRQKVAALMPTEALAKKWSRVFDAESGFSSLSRQALGNSATARRLAEQDAAAGIPAEMILDVISSPVRKGIPAAVGAVSRGIRDTTRSRSDKVLADMLLSPARLQDRDAIGRFIKRTESVTAPLKKRTKIGGILGTNATLEGDR</sequence>
<reference evidence="2 3" key="1">
    <citation type="submission" date="2019-06" db="EMBL/GenBank/DDBJ databases">
        <title>Whole genome shotgun sequence of Nitrobacter winogradskyi NBRC 14297.</title>
        <authorList>
            <person name="Hosoyama A."/>
            <person name="Uohara A."/>
            <person name="Ohji S."/>
            <person name="Ichikawa N."/>
        </authorList>
    </citation>
    <scope>NUCLEOTIDE SEQUENCE [LARGE SCALE GENOMIC DNA]</scope>
    <source>
        <strain evidence="2 3">NBRC 14297</strain>
    </source>
</reference>
<keyword evidence="1" id="KW-0175">Coiled coil</keyword>
<evidence type="ECO:0000313" key="2">
    <source>
        <dbReference type="EMBL" id="GEC15259.1"/>
    </source>
</evidence>
<proteinExistence type="predicted"/>
<dbReference type="EMBL" id="BJNF01000027">
    <property type="protein sequence ID" value="GEC15259.1"/>
    <property type="molecule type" value="Genomic_DNA"/>
</dbReference>